<dbReference type="AlphaFoldDB" id="A0A5D3BK25"/>
<reference evidence="1 2" key="1">
    <citation type="submission" date="2019-08" db="EMBL/GenBank/DDBJ databases">
        <title>Draft genome sequences of two oriental melons (Cucumis melo L. var makuwa).</title>
        <authorList>
            <person name="Kwon S.-Y."/>
        </authorList>
    </citation>
    <scope>NUCLEOTIDE SEQUENCE [LARGE SCALE GENOMIC DNA]</scope>
    <source>
        <strain evidence="2">cv. Chang Bougi</strain>
        <tissue evidence="1">Leaf</tissue>
    </source>
</reference>
<accession>A0A5D3BK25</accession>
<sequence length="141" mass="16112">MQRFTNTIALCVKDTFPVHYLKWANVLPKYIEVVKVLQALTRFVEHQMFISFKEFRGDCHRHFKKSNQGLIRLLDRSSLTTIVEGPSCLYNDNMSSLNNESKSTLEGPQALFGDEICDTALGRQPGYLKGVDLWGYGIRGH</sequence>
<dbReference type="Proteomes" id="UP000321947">
    <property type="component" value="Unassembled WGS sequence"/>
</dbReference>
<name>A0A5D3BK25_CUCMM</name>
<gene>
    <name evidence="1" type="ORF">E5676_scaffold562G00320</name>
</gene>
<comment type="caution">
    <text evidence="1">The sequence shown here is derived from an EMBL/GenBank/DDBJ whole genome shotgun (WGS) entry which is preliminary data.</text>
</comment>
<evidence type="ECO:0000313" key="2">
    <source>
        <dbReference type="Proteomes" id="UP000321947"/>
    </source>
</evidence>
<dbReference type="EMBL" id="SSTD01017617">
    <property type="protein sequence ID" value="TYJ99653.1"/>
    <property type="molecule type" value="Genomic_DNA"/>
</dbReference>
<protein>
    <submittedName>
        <fullName evidence="1">CACTA en-spm transposon protein</fullName>
    </submittedName>
</protein>
<proteinExistence type="predicted"/>
<evidence type="ECO:0000313" key="1">
    <source>
        <dbReference type="EMBL" id="TYJ99653.1"/>
    </source>
</evidence>
<organism evidence="1 2">
    <name type="scientific">Cucumis melo var. makuwa</name>
    <name type="common">Oriental melon</name>
    <dbReference type="NCBI Taxonomy" id="1194695"/>
    <lineage>
        <taxon>Eukaryota</taxon>
        <taxon>Viridiplantae</taxon>
        <taxon>Streptophyta</taxon>
        <taxon>Embryophyta</taxon>
        <taxon>Tracheophyta</taxon>
        <taxon>Spermatophyta</taxon>
        <taxon>Magnoliopsida</taxon>
        <taxon>eudicotyledons</taxon>
        <taxon>Gunneridae</taxon>
        <taxon>Pentapetalae</taxon>
        <taxon>rosids</taxon>
        <taxon>fabids</taxon>
        <taxon>Cucurbitales</taxon>
        <taxon>Cucurbitaceae</taxon>
        <taxon>Benincaseae</taxon>
        <taxon>Cucumis</taxon>
    </lineage>
</organism>